<dbReference type="PROSITE" id="PS00934">
    <property type="entry name" value="GLYOXALASE_I_1"/>
    <property type="match status" value="1"/>
</dbReference>
<dbReference type="Pfam" id="PF22632">
    <property type="entry name" value="BphC_D1"/>
    <property type="match status" value="1"/>
</dbReference>
<gene>
    <name evidence="3" type="ORF">BL253_20910</name>
</gene>
<dbReference type="PROSITE" id="PS51819">
    <property type="entry name" value="VOC"/>
    <property type="match status" value="2"/>
</dbReference>
<evidence type="ECO:0000313" key="4">
    <source>
        <dbReference type="Proteomes" id="UP000188929"/>
    </source>
</evidence>
<name>A0A1V2I7X7_9ACTN</name>
<comment type="caution">
    <text evidence="3">The sequence shown here is derived from an EMBL/GenBank/DDBJ whole genome shotgun (WGS) entry which is preliminary data.</text>
</comment>
<accession>A0A1V2I7X7</accession>
<feature type="domain" description="VOC" evidence="2">
    <location>
        <begin position="145"/>
        <end position="266"/>
    </location>
</feature>
<dbReference type="Pfam" id="PF00903">
    <property type="entry name" value="Glyoxalase"/>
    <property type="match status" value="1"/>
</dbReference>
<reference evidence="4" key="1">
    <citation type="submission" date="2016-10" db="EMBL/GenBank/DDBJ databases">
        <title>Frankia sp. NRRL B-16386 Genome sequencing.</title>
        <authorList>
            <person name="Ghodhbane-Gtari F."/>
            <person name="Swanson E."/>
            <person name="Gueddou A."/>
            <person name="Hezbri K."/>
            <person name="Ktari K."/>
            <person name="Nouioui I."/>
            <person name="Morris K."/>
            <person name="Simpson S."/>
            <person name="Abebe-Akele F."/>
            <person name="Thomas K."/>
            <person name="Gtari M."/>
            <person name="Tisa L.S."/>
        </authorList>
    </citation>
    <scope>NUCLEOTIDE SEQUENCE [LARGE SCALE GENOMIC DNA]</scope>
    <source>
        <strain evidence="4">NRRL B-16386</strain>
    </source>
</reference>
<dbReference type="AlphaFoldDB" id="A0A1V2I7X7"/>
<dbReference type="EMBL" id="MOMC01000043">
    <property type="protein sequence ID" value="ONH28059.1"/>
    <property type="molecule type" value="Genomic_DNA"/>
</dbReference>
<keyword evidence="1" id="KW-0479">Metal-binding</keyword>
<dbReference type="InterPro" id="IPR004360">
    <property type="entry name" value="Glyas_Fos-R_dOase_dom"/>
</dbReference>
<dbReference type="GO" id="GO:0046872">
    <property type="term" value="F:metal ion binding"/>
    <property type="evidence" value="ECO:0007669"/>
    <property type="project" value="UniProtKB-KW"/>
</dbReference>
<dbReference type="InterPro" id="IPR018146">
    <property type="entry name" value="Glyoxalase_1_CS"/>
</dbReference>
<dbReference type="Gene3D" id="3.10.180.10">
    <property type="entry name" value="2,3-Dihydroxybiphenyl 1,2-Dioxygenase, domain 1"/>
    <property type="match status" value="2"/>
</dbReference>
<dbReference type="Proteomes" id="UP000188929">
    <property type="component" value="Unassembled WGS sequence"/>
</dbReference>
<dbReference type="STRING" id="1834516.BL253_20910"/>
<dbReference type="InterPro" id="IPR037523">
    <property type="entry name" value="VOC_core"/>
</dbReference>
<evidence type="ECO:0000256" key="1">
    <source>
        <dbReference type="ARBA" id="ARBA00022723"/>
    </source>
</evidence>
<evidence type="ECO:0000313" key="3">
    <source>
        <dbReference type="EMBL" id="ONH28059.1"/>
    </source>
</evidence>
<dbReference type="RefSeq" id="WP_076818868.1">
    <property type="nucleotide sequence ID" value="NZ_MOMC01000043.1"/>
</dbReference>
<feature type="domain" description="VOC" evidence="2">
    <location>
        <begin position="7"/>
        <end position="122"/>
    </location>
</feature>
<organism evidence="3 4">
    <name type="scientific">Pseudofrankia asymbiotica</name>
    <dbReference type="NCBI Taxonomy" id="1834516"/>
    <lineage>
        <taxon>Bacteria</taxon>
        <taxon>Bacillati</taxon>
        <taxon>Actinomycetota</taxon>
        <taxon>Actinomycetes</taxon>
        <taxon>Frankiales</taxon>
        <taxon>Frankiaceae</taxon>
        <taxon>Pseudofrankia</taxon>
    </lineage>
</organism>
<dbReference type="InterPro" id="IPR029068">
    <property type="entry name" value="Glyas_Bleomycin-R_OHBP_Dase"/>
</dbReference>
<evidence type="ECO:0000259" key="2">
    <source>
        <dbReference type="PROSITE" id="PS51819"/>
    </source>
</evidence>
<dbReference type="GO" id="GO:0004462">
    <property type="term" value="F:lactoylglutathione lyase activity"/>
    <property type="evidence" value="ECO:0007669"/>
    <property type="project" value="InterPro"/>
</dbReference>
<dbReference type="SUPFAM" id="SSF54593">
    <property type="entry name" value="Glyoxalase/Bleomycin resistance protein/Dihydroxybiphenyl dioxygenase"/>
    <property type="match status" value="1"/>
</dbReference>
<dbReference type="CDD" id="cd07252">
    <property type="entry name" value="BphC1-RGP6_N_like"/>
    <property type="match status" value="1"/>
</dbReference>
<sequence length="309" mass="34894">MGSLIAKLGYVGVQTPQYEEFRAWGPDVLGCMLGPDGEDGAVRLKIDDADYRLSFHPGEDYRLLFAGWEVLNHRDLDAAVRRLEEAGAKPRFAGKDVARARGVDQLVQFEDPFGQPLELFCYQESNYHYWYPPRPHAGFVTKEQGLGHVVFAVPDARQAVDFYIDAMGFVPSEIITLMPPVGEMWFLRANPRHHSVAFIEVPNSVGLHHVYLESAHIDDVGYSYFEVLGGDANPDLQMALGRHVADEVISYYVHTPGGFMIEYGWGGVAIDRAEGRSPNNLNFRKGKRPEMWGHKFRYQPNEAVHPYQP</sequence>
<proteinExistence type="predicted"/>
<keyword evidence="4" id="KW-1185">Reference proteome</keyword>
<dbReference type="OrthoDB" id="6909416at2"/>
<protein>
    <recommendedName>
        <fullName evidence="2">VOC domain-containing protein</fullName>
    </recommendedName>
</protein>